<evidence type="ECO:0000256" key="1">
    <source>
        <dbReference type="SAM" id="MobiDB-lite"/>
    </source>
</evidence>
<feature type="region of interest" description="Disordered" evidence="1">
    <location>
        <begin position="305"/>
        <end position="345"/>
    </location>
</feature>
<feature type="transmembrane region" description="Helical" evidence="2">
    <location>
        <begin position="111"/>
        <end position="130"/>
    </location>
</feature>
<feature type="transmembrane region" description="Helical" evidence="2">
    <location>
        <begin position="42"/>
        <end position="59"/>
    </location>
</feature>
<gene>
    <name evidence="4" type="ORF">D9613_011126</name>
</gene>
<feature type="transmembrane region" description="Helical" evidence="2">
    <location>
        <begin position="142"/>
        <end position="165"/>
    </location>
</feature>
<keyword evidence="2" id="KW-0812">Transmembrane</keyword>
<name>A0A8H4QLQ4_9AGAR</name>
<evidence type="ECO:0000313" key="4">
    <source>
        <dbReference type="EMBL" id="KAF4613186.1"/>
    </source>
</evidence>
<dbReference type="InterPro" id="IPR045339">
    <property type="entry name" value="DUF6534"/>
</dbReference>
<keyword evidence="2" id="KW-0472">Membrane</keyword>
<evidence type="ECO:0000313" key="5">
    <source>
        <dbReference type="Proteomes" id="UP000521872"/>
    </source>
</evidence>
<accession>A0A8H4QLQ4</accession>
<sequence>MPRSLITPCSSSPTMAAGNETGLPPIPDDIARIAGPLLLGHLLNWCLFGALSVQLYMYYIAFPRDRTFSKCFVIGIYLWEAAQTFMLTESAFDAFARGFGDMSRLDKIGNLWFSVPIMSGVVAFAGQSFYAYRISILSQSKFVAGIILLLAFTQLAGAIACGVESNKAVLHSHFLGQKAYITTGIWNGGSAVCDAIIAICMTVYLTRRDTGEKQTQMLLRRIIRLTIETGTITAVVAILNFALASLPGRPNYYLATVGILGKLYANSTLAVFNGRMRISESASHTGSESSSRLTTFHARARTEGNVDTEYEMTTRVSATEHDSASSTKNWTEESGEGPSKNQETV</sequence>
<dbReference type="PANTHER" id="PTHR40465">
    <property type="entry name" value="CHROMOSOME 1, WHOLE GENOME SHOTGUN SEQUENCE"/>
    <property type="match status" value="1"/>
</dbReference>
<reference evidence="4 5" key="1">
    <citation type="submission" date="2019-12" db="EMBL/GenBank/DDBJ databases">
        <authorList>
            <person name="Floudas D."/>
            <person name="Bentzer J."/>
            <person name="Ahren D."/>
            <person name="Johansson T."/>
            <person name="Persson P."/>
            <person name="Tunlid A."/>
        </authorList>
    </citation>
    <scope>NUCLEOTIDE SEQUENCE [LARGE SCALE GENOMIC DNA]</scope>
    <source>
        <strain evidence="4 5">CBS 102.39</strain>
    </source>
</reference>
<organism evidence="4 5">
    <name type="scientific">Agrocybe pediades</name>
    <dbReference type="NCBI Taxonomy" id="84607"/>
    <lineage>
        <taxon>Eukaryota</taxon>
        <taxon>Fungi</taxon>
        <taxon>Dikarya</taxon>
        <taxon>Basidiomycota</taxon>
        <taxon>Agaricomycotina</taxon>
        <taxon>Agaricomycetes</taxon>
        <taxon>Agaricomycetidae</taxon>
        <taxon>Agaricales</taxon>
        <taxon>Agaricineae</taxon>
        <taxon>Strophariaceae</taxon>
        <taxon>Agrocybe</taxon>
    </lineage>
</organism>
<feature type="domain" description="DUF6534" evidence="3">
    <location>
        <begin position="190"/>
        <end position="276"/>
    </location>
</feature>
<keyword evidence="5" id="KW-1185">Reference proteome</keyword>
<evidence type="ECO:0000256" key="2">
    <source>
        <dbReference type="SAM" id="Phobius"/>
    </source>
</evidence>
<feature type="transmembrane region" description="Helical" evidence="2">
    <location>
        <begin position="185"/>
        <end position="205"/>
    </location>
</feature>
<dbReference type="AlphaFoldDB" id="A0A8H4QLQ4"/>
<feature type="transmembrane region" description="Helical" evidence="2">
    <location>
        <begin position="225"/>
        <end position="246"/>
    </location>
</feature>
<dbReference type="Pfam" id="PF20152">
    <property type="entry name" value="DUF6534"/>
    <property type="match status" value="1"/>
</dbReference>
<dbReference type="EMBL" id="JAACJL010000046">
    <property type="protein sequence ID" value="KAF4613186.1"/>
    <property type="molecule type" value="Genomic_DNA"/>
</dbReference>
<proteinExistence type="predicted"/>
<protein>
    <recommendedName>
        <fullName evidence="3">DUF6534 domain-containing protein</fullName>
    </recommendedName>
</protein>
<comment type="caution">
    <text evidence="4">The sequence shown here is derived from an EMBL/GenBank/DDBJ whole genome shotgun (WGS) entry which is preliminary data.</text>
</comment>
<feature type="transmembrane region" description="Helical" evidence="2">
    <location>
        <begin position="252"/>
        <end position="272"/>
    </location>
</feature>
<dbReference type="PANTHER" id="PTHR40465:SF1">
    <property type="entry name" value="DUF6534 DOMAIN-CONTAINING PROTEIN"/>
    <property type="match status" value="1"/>
</dbReference>
<dbReference type="Proteomes" id="UP000521872">
    <property type="component" value="Unassembled WGS sequence"/>
</dbReference>
<keyword evidence="2" id="KW-1133">Transmembrane helix</keyword>
<evidence type="ECO:0000259" key="3">
    <source>
        <dbReference type="Pfam" id="PF20152"/>
    </source>
</evidence>
<feature type="transmembrane region" description="Helical" evidence="2">
    <location>
        <begin position="71"/>
        <end position="91"/>
    </location>
</feature>